<comment type="subunit">
    <text evidence="11">Component of the mitochondrial contact site and cristae organizing system (MICOS) complex.</text>
</comment>
<feature type="region of interest" description="Disordered" evidence="12">
    <location>
        <begin position="225"/>
        <end position="244"/>
    </location>
</feature>
<evidence type="ECO:0000256" key="10">
    <source>
        <dbReference type="ARBA" id="ARBA00025571"/>
    </source>
</evidence>
<evidence type="ECO:0000313" key="13">
    <source>
        <dbReference type="EMBL" id="PWN99719.1"/>
    </source>
</evidence>
<dbReference type="OrthoDB" id="10261039at2759"/>
<dbReference type="InterPro" id="IPR019133">
    <property type="entry name" value="MIC60"/>
</dbReference>
<dbReference type="GeneID" id="37272606"/>
<evidence type="ECO:0000256" key="3">
    <source>
        <dbReference type="ARBA" id="ARBA00018116"/>
    </source>
</evidence>
<dbReference type="EMBL" id="KZ819287">
    <property type="protein sequence ID" value="PWN99719.1"/>
    <property type="molecule type" value="Genomic_DNA"/>
</dbReference>
<reference evidence="13 14" key="1">
    <citation type="journal article" date="2018" name="Mol. Biol. Evol.">
        <title>Broad Genomic Sampling Reveals a Smut Pathogenic Ancestry of the Fungal Clade Ustilaginomycotina.</title>
        <authorList>
            <person name="Kijpornyongpan T."/>
            <person name="Mondo S.J."/>
            <person name="Barry K."/>
            <person name="Sandor L."/>
            <person name="Lee J."/>
            <person name="Lipzen A."/>
            <person name="Pangilinan J."/>
            <person name="LaButti K."/>
            <person name="Hainaut M."/>
            <person name="Henrissat B."/>
            <person name="Grigoriev I.V."/>
            <person name="Spatafora J.W."/>
            <person name="Aime M.C."/>
        </authorList>
    </citation>
    <scope>NUCLEOTIDE SEQUENCE [LARGE SCALE GENOMIC DNA]</scope>
    <source>
        <strain evidence="13 14">MCA 4186</strain>
    </source>
</reference>
<proteinExistence type="inferred from homology"/>
<dbReference type="Pfam" id="PF09731">
    <property type="entry name" value="Mitofilin"/>
    <property type="match status" value="1"/>
</dbReference>
<dbReference type="AlphaFoldDB" id="A0A316ZDW5"/>
<evidence type="ECO:0000256" key="1">
    <source>
        <dbReference type="ARBA" id="ARBA00004434"/>
    </source>
</evidence>
<evidence type="ECO:0000256" key="6">
    <source>
        <dbReference type="ARBA" id="ARBA00022989"/>
    </source>
</evidence>
<gene>
    <name evidence="13" type="ORF">FA09DRAFT_359127</name>
</gene>
<keyword evidence="9 11" id="KW-0472">Membrane</keyword>
<evidence type="ECO:0000256" key="8">
    <source>
        <dbReference type="ARBA" id="ARBA00023128"/>
    </source>
</evidence>
<comment type="subcellular location">
    <subcellularLocation>
        <location evidence="1 11">Mitochondrion inner membrane</location>
        <topology evidence="1 11">Single-pass membrane protein</topology>
    </subcellularLocation>
</comment>
<feature type="region of interest" description="Disordered" evidence="12">
    <location>
        <begin position="297"/>
        <end position="342"/>
    </location>
</feature>
<keyword evidence="8 11" id="KW-0496">Mitochondrion</keyword>
<keyword evidence="4 11" id="KW-0812">Transmembrane</keyword>
<organism evidence="13 14">
    <name type="scientific">Tilletiopsis washingtonensis</name>
    <dbReference type="NCBI Taxonomy" id="58919"/>
    <lineage>
        <taxon>Eukaryota</taxon>
        <taxon>Fungi</taxon>
        <taxon>Dikarya</taxon>
        <taxon>Basidiomycota</taxon>
        <taxon>Ustilaginomycotina</taxon>
        <taxon>Exobasidiomycetes</taxon>
        <taxon>Entylomatales</taxon>
        <taxon>Entylomatales incertae sedis</taxon>
        <taxon>Tilletiopsis</taxon>
    </lineage>
</organism>
<evidence type="ECO:0000256" key="11">
    <source>
        <dbReference type="RuleBase" id="RU363000"/>
    </source>
</evidence>
<keyword evidence="5 11" id="KW-0999">Mitochondrion inner membrane</keyword>
<dbReference type="PANTHER" id="PTHR15415">
    <property type="entry name" value="MITOFILIN"/>
    <property type="match status" value="1"/>
</dbReference>
<evidence type="ECO:0000256" key="9">
    <source>
        <dbReference type="ARBA" id="ARBA00023136"/>
    </source>
</evidence>
<comment type="similarity">
    <text evidence="2 11">Belongs to the MICOS complex subunit Mic60 family.</text>
</comment>
<keyword evidence="14" id="KW-1185">Reference proteome</keyword>
<evidence type="ECO:0000256" key="4">
    <source>
        <dbReference type="ARBA" id="ARBA00022692"/>
    </source>
</evidence>
<dbReference type="Gene3D" id="1.20.120.20">
    <property type="entry name" value="Apolipoprotein"/>
    <property type="match status" value="1"/>
</dbReference>
<dbReference type="PANTHER" id="PTHR15415:SF7">
    <property type="entry name" value="MICOS COMPLEX SUBUNIT MIC60"/>
    <property type="match status" value="1"/>
</dbReference>
<name>A0A316ZDW5_9BASI</name>
<dbReference type="GO" id="GO:0061617">
    <property type="term" value="C:MICOS complex"/>
    <property type="evidence" value="ECO:0007669"/>
    <property type="project" value="TreeGrafter"/>
</dbReference>
<keyword evidence="6 11" id="KW-1133">Transmembrane helix</keyword>
<evidence type="ECO:0000313" key="14">
    <source>
        <dbReference type="Proteomes" id="UP000245946"/>
    </source>
</evidence>
<dbReference type="Proteomes" id="UP000245946">
    <property type="component" value="Unassembled WGS sequence"/>
</dbReference>
<evidence type="ECO:0000256" key="12">
    <source>
        <dbReference type="SAM" id="MobiDB-lite"/>
    </source>
</evidence>
<evidence type="ECO:0000256" key="5">
    <source>
        <dbReference type="ARBA" id="ARBA00022792"/>
    </source>
</evidence>
<feature type="region of interest" description="Disordered" evidence="12">
    <location>
        <begin position="258"/>
        <end position="281"/>
    </location>
</feature>
<evidence type="ECO:0000256" key="7">
    <source>
        <dbReference type="ARBA" id="ARBA00023054"/>
    </source>
</evidence>
<accession>A0A316ZDW5</accession>
<dbReference type="GO" id="GO:0042407">
    <property type="term" value="P:cristae formation"/>
    <property type="evidence" value="ECO:0007669"/>
    <property type="project" value="TreeGrafter"/>
</dbReference>
<keyword evidence="7" id="KW-0175">Coiled coil</keyword>
<evidence type="ECO:0000256" key="2">
    <source>
        <dbReference type="ARBA" id="ARBA00010877"/>
    </source>
</evidence>
<feature type="compositionally biased region" description="Basic and acidic residues" evidence="12">
    <location>
        <begin position="317"/>
        <end position="337"/>
    </location>
</feature>
<dbReference type="RefSeq" id="XP_025599998.1">
    <property type="nucleotide sequence ID" value="XM_025745062.1"/>
</dbReference>
<feature type="compositionally biased region" description="Polar residues" evidence="12">
    <location>
        <begin position="225"/>
        <end position="237"/>
    </location>
</feature>
<feature type="transmembrane region" description="Helical" evidence="11">
    <location>
        <begin position="82"/>
        <end position="102"/>
    </location>
</feature>
<protein>
    <recommendedName>
        <fullName evidence="3 11">MICOS complex subunit MIC60</fullName>
    </recommendedName>
    <alternativeName>
        <fullName evidence="11">Mitofilin</fullName>
    </alternativeName>
</protein>
<dbReference type="STRING" id="58919.A0A316ZDW5"/>
<comment type="function">
    <text evidence="10">Component of the MICOS complex, a large protein complex of the mitochondrial inner membrane that plays crucial roles in the maintenance of crista junctions, inner membrane architecture, and formation of contact sites to the outer membrane. Plays a role in keeping cristae membranes connected to the inner boundary membrane. Also promotes protein import via the mitochondrial intermembrane space assembly (MIA) pathway.</text>
</comment>
<sequence>MAMNRLAAAASSRRAVLAAAPAARGLRTAAAAPMRMAVPAVAAGPLRMRAAHMALARSVMTQAGDPVPLLPPPRRRRFMPRFLLYSTLSLTLFYGVSTLLALNSDRYADFFAESVPLGDRILDQVEGTDFAEKAKQPVIRSAINASYGLGSLAQSGANAAGRAWNTAKDKIEDVSDSGAKAADTTLRDGRAQLAEARGKAKDMNYKIQKKADAVAQHAKDGAASASQSVQNALSSAGESAKELGEEAKAKLQELVGRGKEAAGEAEQQARRAGAKVEEQGRGLLNRGKAALEEAKPAPYGQPLPLQHEAPAGFATPRTDRGLSAEKHPNARLRENPEAPKLPKLAPALSSLSGSEPMVSQLAGTIDELAAFLRDTPNSGFQARGVLDDAKADLEQLAARLETIKRNEAARVEKGLADAASKYDKQLAAAREEAGKQVGEVDAAWKKRDAEERKKQRQEYENQLRAELATQSEIINERLREEVVAQGIEMQRRWMRDIKKRVEEERGGRLARLDELASDLKHLEEVTMENSSQLDEGSNVHTLWAAVRAAKTAVLSDEERADAESGAPRKRAFRDELNVLRASPRAKDDELIRTAVGILERNPAVDSGLASFTELHRWFADRVAPACQRAALVPDHAGILSHIGSAVVSPIFYARRGYVAGEDTPSTLARAHYWLERQELDAAAREVNSLKGWPKILAEDWLDAARARLEAQQALELVSAQTTFAALQVA</sequence>